<evidence type="ECO:0000256" key="1">
    <source>
        <dbReference type="ARBA" id="ARBA00010490"/>
    </source>
</evidence>
<dbReference type="PANTHER" id="PTHR10840">
    <property type="entry name" value="PROGRAMMED CELL DEATH PROTEIN 5"/>
    <property type="match status" value="1"/>
</dbReference>
<dbReference type="Gene3D" id="1.10.8.140">
    <property type="entry name" value="PDCD5-like"/>
    <property type="match status" value="1"/>
</dbReference>
<evidence type="ECO:0000313" key="4">
    <source>
        <dbReference type="Proteomes" id="UP000038830"/>
    </source>
</evidence>
<dbReference type="GO" id="GO:0005634">
    <property type="term" value="C:nucleus"/>
    <property type="evidence" value="ECO:0007669"/>
    <property type="project" value="TreeGrafter"/>
</dbReference>
<gene>
    <name evidence="3" type="ORF">BN1211_0901</name>
</gene>
<comment type="similarity">
    <text evidence="1">Belongs to the PDCD5 family.</text>
</comment>
<dbReference type="EMBL" id="CDQK01000001">
    <property type="protein sequence ID" value="CEP20918.1"/>
    <property type="molecule type" value="Genomic_DNA"/>
</dbReference>
<organism evidence="3 4">
    <name type="scientific">Cyberlindnera jadinii (strain ATCC 18201 / CBS 1600 / BCRC 20928 / JCM 3617 / NBRC 0987 / NRRL Y-1542)</name>
    <name type="common">Torula yeast</name>
    <name type="synonym">Candida utilis</name>
    <dbReference type="NCBI Taxonomy" id="983966"/>
    <lineage>
        <taxon>Eukaryota</taxon>
        <taxon>Fungi</taxon>
        <taxon>Dikarya</taxon>
        <taxon>Ascomycota</taxon>
        <taxon>Saccharomycotina</taxon>
        <taxon>Saccharomycetes</taxon>
        <taxon>Phaffomycetales</taxon>
        <taxon>Phaffomycetaceae</taxon>
        <taxon>Cyberlindnera</taxon>
    </lineage>
</organism>
<reference evidence="4" key="1">
    <citation type="journal article" date="2015" name="J. Biotechnol.">
        <title>The structure of the Cyberlindnera jadinii genome and its relation to Candida utilis analyzed by the occurrence of single nucleotide polymorphisms.</title>
        <authorList>
            <person name="Rupp O."/>
            <person name="Brinkrolf K."/>
            <person name="Buerth C."/>
            <person name="Kunigo M."/>
            <person name="Schneider J."/>
            <person name="Jaenicke S."/>
            <person name="Goesmann A."/>
            <person name="Puehler A."/>
            <person name="Jaeger K.-E."/>
            <person name="Ernst J.F."/>
        </authorList>
    </citation>
    <scope>NUCLEOTIDE SEQUENCE [LARGE SCALE GENOMIC DNA]</scope>
    <source>
        <strain evidence="4">ATCC 18201 / CBS 1600 / BCRC 20928 / JCM 3617 / NBRC 0987 / NRRL Y-1542</strain>
    </source>
</reference>
<protein>
    <submittedName>
        <fullName evidence="3">K06875</fullName>
    </submittedName>
</protein>
<feature type="compositionally biased region" description="Basic and acidic residues" evidence="2">
    <location>
        <begin position="98"/>
        <end position="110"/>
    </location>
</feature>
<dbReference type="GO" id="GO:0005829">
    <property type="term" value="C:cytosol"/>
    <property type="evidence" value="ECO:0007669"/>
    <property type="project" value="TreeGrafter"/>
</dbReference>
<feature type="region of interest" description="Disordered" evidence="2">
    <location>
        <begin position="98"/>
        <end position="130"/>
    </location>
</feature>
<name>A0A0H5BZJ9_CYBJN</name>
<dbReference type="SUPFAM" id="SSF46950">
    <property type="entry name" value="Double-stranded DNA-binding domain"/>
    <property type="match status" value="1"/>
</dbReference>
<evidence type="ECO:0000313" key="3">
    <source>
        <dbReference type="EMBL" id="CEP20918.1"/>
    </source>
</evidence>
<dbReference type="InterPro" id="IPR002836">
    <property type="entry name" value="PDCD5-like"/>
</dbReference>
<dbReference type="Pfam" id="PF01984">
    <property type="entry name" value="dsDNA_bind"/>
    <property type="match status" value="1"/>
</dbReference>
<feature type="compositionally biased region" description="Acidic residues" evidence="2">
    <location>
        <begin position="119"/>
        <end position="130"/>
    </location>
</feature>
<dbReference type="PIRSF" id="PIRSF015730">
    <property type="entry name" value="TFAR19"/>
    <property type="match status" value="1"/>
</dbReference>
<dbReference type="PANTHER" id="PTHR10840:SF0">
    <property type="entry name" value="PROGRAMMED CELL DEATH PROTEIN 5"/>
    <property type="match status" value="1"/>
</dbReference>
<dbReference type="Proteomes" id="UP000038830">
    <property type="component" value="Unassembled WGS sequence"/>
</dbReference>
<dbReference type="AlphaFoldDB" id="A0A0H5BZJ9"/>
<dbReference type="GO" id="GO:0003677">
    <property type="term" value="F:DNA binding"/>
    <property type="evidence" value="ECO:0007669"/>
    <property type="project" value="InterPro"/>
</dbReference>
<accession>A0A0H5BZJ9</accession>
<dbReference type="InterPro" id="IPR036883">
    <property type="entry name" value="PDCD5-like_sf"/>
</dbReference>
<evidence type="ECO:0000256" key="2">
    <source>
        <dbReference type="SAM" id="MobiDB-lite"/>
    </source>
</evidence>
<sequence length="130" mass="14781">MDDAELQAIRAARLQELQKNAGQKGGEEQTLNAALGQVLEPSARERLSRVNMVRPDRARAVEQYIMRLVQSGQVRQKIQEDDVVQILNGLARDEAKRNETKIVFSRRDKSSSYTASQADNEDEDEDDFFD</sequence>
<proteinExistence type="inferred from homology"/>